<evidence type="ECO:0000313" key="11">
    <source>
        <dbReference type="Proteomes" id="UP000184144"/>
    </source>
</evidence>
<evidence type="ECO:0000256" key="3">
    <source>
        <dbReference type="ARBA" id="ARBA00022434"/>
    </source>
</evidence>
<keyword evidence="11" id="KW-1185">Reference proteome</keyword>
<dbReference type="InterPro" id="IPR009040">
    <property type="entry name" value="Ferritin-like_diiron"/>
</dbReference>
<feature type="binding site" evidence="8">
    <location>
        <position position="127"/>
    </location>
    <ligand>
        <name>Fe cation</name>
        <dbReference type="ChEBI" id="CHEBI:24875"/>
        <label>1</label>
    </ligand>
</feature>
<organism evidence="10 11">
    <name type="scientific">Litoreibacter ascidiaceicola</name>
    <dbReference type="NCBI Taxonomy" id="1486859"/>
    <lineage>
        <taxon>Bacteria</taxon>
        <taxon>Pseudomonadati</taxon>
        <taxon>Pseudomonadota</taxon>
        <taxon>Alphaproteobacteria</taxon>
        <taxon>Rhodobacterales</taxon>
        <taxon>Roseobacteraceae</taxon>
        <taxon>Litoreibacter</taxon>
    </lineage>
</organism>
<dbReference type="GO" id="GO:0006879">
    <property type="term" value="P:intracellular iron ion homeostasis"/>
    <property type="evidence" value="ECO:0007669"/>
    <property type="project" value="UniProtKB-KW"/>
</dbReference>
<evidence type="ECO:0000256" key="5">
    <source>
        <dbReference type="ARBA" id="ARBA00022723"/>
    </source>
</evidence>
<feature type="binding site" evidence="8">
    <location>
        <position position="51"/>
    </location>
    <ligand>
        <name>Fe cation</name>
        <dbReference type="ChEBI" id="CHEBI:24875"/>
        <label>1</label>
    </ligand>
</feature>
<keyword evidence="5 7" id="KW-0479">Metal-binding</keyword>
<evidence type="ECO:0000256" key="8">
    <source>
        <dbReference type="PIRSR" id="PIRSR002560-1"/>
    </source>
</evidence>
<dbReference type="GO" id="GO:0004322">
    <property type="term" value="F:ferroxidase activity"/>
    <property type="evidence" value="ECO:0007669"/>
    <property type="project" value="UniProtKB-EC"/>
</dbReference>
<comment type="cofactor">
    <cofactor evidence="1">
        <name>heme b</name>
        <dbReference type="ChEBI" id="CHEBI:60344"/>
    </cofactor>
</comment>
<dbReference type="STRING" id="1486859.SAMN05444273_10687"/>
<keyword evidence="3 7" id="KW-0409">Iron storage</keyword>
<keyword evidence="6 7" id="KW-0408">Iron</keyword>
<accession>A0A1M5BQR7</accession>
<gene>
    <name evidence="10" type="ORF">SAMN05444273_10687</name>
</gene>
<evidence type="ECO:0000313" key="10">
    <source>
        <dbReference type="EMBL" id="SHF44577.1"/>
    </source>
</evidence>
<name>A0A1M5BQR7_9RHOB</name>
<feature type="binding site" evidence="8">
    <location>
        <position position="130"/>
    </location>
    <ligand>
        <name>Fe cation</name>
        <dbReference type="ChEBI" id="CHEBI:24875"/>
        <label>2</label>
    </ligand>
</feature>
<evidence type="ECO:0000256" key="4">
    <source>
        <dbReference type="ARBA" id="ARBA00022617"/>
    </source>
</evidence>
<comment type="similarity">
    <text evidence="2 7">Belongs to the bacterioferritin family.</text>
</comment>
<dbReference type="PROSITE" id="PS50905">
    <property type="entry name" value="FERRITIN_LIKE"/>
    <property type="match status" value="1"/>
</dbReference>
<dbReference type="GO" id="GO:0005829">
    <property type="term" value="C:cytosol"/>
    <property type="evidence" value="ECO:0007669"/>
    <property type="project" value="TreeGrafter"/>
</dbReference>
<reference evidence="11" key="1">
    <citation type="submission" date="2016-11" db="EMBL/GenBank/DDBJ databases">
        <authorList>
            <person name="Varghese N."/>
            <person name="Submissions S."/>
        </authorList>
    </citation>
    <scope>NUCLEOTIDE SEQUENCE [LARGE SCALE GENOMIC DNA]</scope>
    <source>
        <strain evidence="11">DSM 100566</strain>
    </source>
</reference>
<dbReference type="Pfam" id="PF00210">
    <property type="entry name" value="Ferritin"/>
    <property type="match status" value="1"/>
</dbReference>
<feature type="binding site" evidence="8">
    <location>
        <position position="18"/>
    </location>
    <ligand>
        <name>Fe cation</name>
        <dbReference type="ChEBI" id="CHEBI:24875"/>
        <label>1</label>
    </ligand>
</feature>
<comment type="function">
    <text evidence="7">Iron-storage protein, whose ferroxidase center binds Fe(2+), oxidizes it using dioxygen to Fe(3+), and participates in the subsequent Fe(3+) oxide mineral core formation within the central cavity of the BFR protein shell.</text>
</comment>
<feature type="binding site" evidence="8">
    <location>
        <position position="50"/>
    </location>
    <ligand>
        <name>Fe cation</name>
        <dbReference type="ChEBI" id="CHEBI:24875"/>
        <label>3</label>
    </ligand>
</feature>
<sequence>MTENSKTLKNLQTAVSMELAAVNQYLLHILTTESWGLDKLAVKMRAEMLEELGHAEEYARRMIFLGGVPVMTAAKTPTLSQSLQEMFEADLVDEKDAISFYSRAAREADDAHDIGTRDLFERTAMDEEGHMSWLELQLSLLQRMGEPAFIAMQINATVVE</sequence>
<dbReference type="PANTHER" id="PTHR30295">
    <property type="entry name" value="BACTERIOFERRITIN"/>
    <property type="match status" value="1"/>
</dbReference>
<dbReference type="SUPFAM" id="SSF47240">
    <property type="entry name" value="Ferritin-like"/>
    <property type="match status" value="1"/>
</dbReference>
<keyword evidence="4" id="KW-0349">Heme</keyword>
<evidence type="ECO:0000256" key="2">
    <source>
        <dbReference type="ARBA" id="ARBA00008093"/>
    </source>
</evidence>
<dbReference type="AlphaFoldDB" id="A0A1M5BQR7"/>
<dbReference type="GO" id="GO:0008199">
    <property type="term" value="F:ferric iron binding"/>
    <property type="evidence" value="ECO:0007669"/>
    <property type="project" value="InterPro"/>
</dbReference>
<dbReference type="Gene3D" id="1.20.1260.10">
    <property type="match status" value="1"/>
</dbReference>
<dbReference type="PRINTS" id="PR00601">
    <property type="entry name" value="BACFERRITIN"/>
</dbReference>
<feature type="binding site" evidence="8">
    <location>
        <position position="127"/>
    </location>
    <ligand>
        <name>Fe cation</name>
        <dbReference type="ChEBI" id="CHEBI:24875"/>
        <label>2</label>
    </ligand>
</feature>
<dbReference type="PANTHER" id="PTHR30295:SF0">
    <property type="entry name" value="BACTERIOFERRITIN"/>
    <property type="match status" value="1"/>
</dbReference>
<dbReference type="EC" id="1.16.3.1" evidence="7"/>
<dbReference type="PIRSF" id="PIRSF002560">
    <property type="entry name" value="Bacterioferritin"/>
    <property type="match status" value="1"/>
</dbReference>
<feature type="binding site" evidence="8">
    <location>
        <position position="54"/>
    </location>
    <ligand>
        <name>Fe cation</name>
        <dbReference type="ChEBI" id="CHEBI:24875"/>
        <label>1</label>
    </ligand>
</feature>
<protein>
    <recommendedName>
        <fullName evidence="7">Bacterioferritin</fullName>
        <ecNumber evidence="7">1.16.3.1</ecNumber>
    </recommendedName>
</protein>
<proteinExistence type="inferred from homology"/>
<feature type="binding site" evidence="8">
    <location>
        <position position="51"/>
    </location>
    <ligand>
        <name>Fe cation</name>
        <dbReference type="ChEBI" id="CHEBI:24875"/>
        <label>2</label>
    </ligand>
</feature>
<dbReference type="Proteomes" id="UP000184144">
    <property type="component" value="Unassembled WGS sequence"/>
</dbReference>
<evidence type="ECO:0000259" key="9">
    <source>
        <dbReference type="PROSITE" id="PS50905"/>
    </source>
</evidence>
<dbReference type="InterPro" id="IPR008331">
    <property type="entry name" value="Ferritin_DPS_dom"/>
</dbReference>
<dbReference type="CDD" id="cd00907">
    <property type="entry name" value="Bacterioferritin"/>
    <property type="match status" value="1"/>
</dbReference>
<dbReference type="GO" id="GO:0020037">
    <property type="term" value="F:heme binding"/>
    <property type="evidence" value="ECO:0007669"/>
    <property type="project" value="TreeGrafter"/>
</dbReference>
<feature type="domain" description="Ferritin-like diiron" evidence="9">
    <location>
        <begin position="1"/>
        <end position="145"/>
    </location>
</feature>
<dbReference type="GO" id="GO:0006826">
    <property type="term" value="P:iron ion transport"/>
    <property type="evidence" value="ECO:0007669"/>
    <property type="project" value="InterPro"/>
</dbReference>
<dbReference type="OrthoDB" id="9800505at2"/>
<dbReference type="InterPro" id="IPR012347">
    <property type="entry name" value="Ferritin-like"/>
</dbReference>
<evidence type="ECO:0000256" key="6">
    <source>
        <dbReference type="ARBA" id="ARBA00023004"/>
    </source>
</evidence>
<evidence type="ECO:0000256" key="7">
    <source>
        <dbReference type="PIRNR" id="PIRNR002560"/>
    </source>
</evidence>
<dbReference type="InterPro" id="IPR009078">
    <property type="entry name" value="Ferritin-like_SF"/>
</dbReference>
<comment type="catalytic activity">
    <reaction evidence="7">
        <text>4 Fe(2+) + O2 + 4 H(+) = 4 Fe(3+) + 2 H2O</text>
        <dbReference type="Rhea" id="RHEA:11148"/>
        <dbReference type="ChEBI" id="CHEBI:15377"/>
        <dbReference type="ChEBI" id="CHEBI:15378"/>
        <dbReference type="ChEBI" id="CHEBI:15379"/>
        <dbReference type="ChEBI" id="CHEBI:29033"/>
        <dbReference type="ChEBI" id="CHEBI:29034"/>
        <dbReference type="EC" id="1.16.3.1"/>
    </reaction>
</comment>
<dbReference type="InterPro" id="IPR002024">
    <property type="entry name" value="Bacterioferritin"/>
</dbReference>
<dbReference type="EMBL" id="FQUV01000006">
    <property type="protein sequence ID" value="SHF44577.1"/>
    <property type="molecule type" value="Genomic_DNA"/>
</dbReference>
<evidence type="ECO:0000256" key="1">
    <source>
        <dbReference type="ARBA" id="ARBA00001970"/>
    </source>
</evidence>
<feature type="binding site" evidence="8">
    <location>
        <position position="94"/>
    </location>
    <ligand>
        <name>Fe cation</name>
        <dbReference type="ChEBI" id="CHEBI:24875"/>
        <label>2</label>
    </ligand>
</feature>